<dbReference type="Pfam" id="PF00149">
    <property type="entry name" value="Metallophos"/>
    <property type="match status" value="1"/>
</dbReference>
<keyword evidence="1" id="KW-0479">Metal-binding</keyword>
<dbReference type="SUPFAM" id="SSF56300">
    <property type="entry name" value="Metallo-dependent phosphatases"/>
    <property type="match status" value="1"/>
</dbReference>
<dbReference type="InterPro" id="IPR004843">
    <property type="entry name" value="Calcineurin-like_PHP"/>
</dbReference>
<reference evidence="5" key="1">
    <citation type="submission" date="2018-06" db="EMBL/GenBank/DDBJ databases">
        <authorList>
            <person name="Zhirakovskaya E."/>
        </authorList>
    </citation>
    <scope>NUCLEOTIDE SEQUENCE</scope>
</reference>
<keyword evidence="2" id="KW-0378">Hydrolase</keyword>
<dbReference type="Gene3D" id="3.60.21.10">
    <property type="match status" value="1"/>
</dbReference>
<sequence>MPWIVKLILFVSLMLLAELYFFKRVFHSIKLLFPNSLILKFKVLSIALLLIINFVPITYLLTWFLELLGGPKIDLPEKSTFFDTLFYYPFWVSIIIVLQSVILFLLVDLLRLILLPFKKIDKSKLKRVSAKIIIGISVITTIYAPIRVWYDMTQVSVRITTYKSDAITKDLNNLRIGLISDIQADWYNSNERIQNYIDKLNQTNPDIVFITGDFITNDKESIPVAARLVGKLKSKYGVFACVGDHDNWAYNRDIMKSRREVIKHLAQVGVNMIDNNNLIMKIGNSNIGMTFITDTYSDRINDKELDFLTSNLDSVNLKILVTHQPNGRMKKAAVKEKYNIMVAGHTHGGQITILFPFINLTPTLLETRYVKGDFWFNDLLMVVNRGLGMSLAPIRYNSTPEVTLIILKSK</sequence>
<evidence type="ECO:0000256" key="3">
    <source>
        <dbReference type="SAM" id="Phobius"/>
    </source>
</evidence>
<evidence type="ECO:0000256" key="1">
    <source>
        <dbReference type="ARBA" id="ARBA00022723"/>
    </source>
</evidence>
<dbReference type="InterPro" id="IPR051158">
    <property type="entry name" value="Metallophosphoesterase_sf"/>
</dbReference>
<feature type="transmembrane region" description="Helical" evidence="3">
    <location>
        <begin position="128"/>
        <end position="150"/>
    </location>
</feature>
<evidence type="ECO:0000313" key="5">
    <source>
        <dbReference type="EMBL" id="VAX27168.1"/>
    </source>
</evidence>
<keyword evidence="3" id="KW-1133">Transmembrane helix</keyword>
<dbReference type="PANTHER" id="PTHR31302:SF31">
    <property type="entry name" value="PHOSPHODIESTERASE YAEI"/>
    <property type="match status" value="1"/>
</dbReference>
<dbReference type="GO" id="GO:0009245">
    <property type="term" value="P:lipid A biosynthetic process"/>
    <property type="evidence" value="ECO:0007669"/>
    <property type="project" value="TreeGrafter"/>
</dbReference>
<organism evidence="5">
    <name type="scientific">hydrothermal vent metagenome</name>
    <dbReference type="NCBI Taxonomy" id="652676"/>
    <lineage>
        <taxon>unclassified sequences</taxon>
        <taxon>metagenomes</taxon>
        <taxon>ecological metagenomes</taxon>
    </lineage>
</organism>
<feature type="transmembrane region" description="Helical" evidence="3">
    <location>
        <begin position="85"/>
        <end position="107"/>
    </location>
</feature>
<keyword evidence="3" id="KW-0812">Transmembrane</keyword>
<protein>
    <recommendedName>
        <fullName evidence="4">Calcineurin-like phosphoesterase domain-containing protein</fullName>
    </recommendedName>
</protein>
<proteinExistence type="predicted"/>
<keyword evidence="3" id="KW-0472">Membrane</keyword>
<dbReference type="GO" id="GO:0008758">
    <property type="term" value="F:UDP-2,3-diacylglucosamine hydrolase activity"/>
    <property type="evidence" value="ECO:0007669"/>
    <property type="project" value="TreeGrafter"/>
</dbReference>
<gene>
    <name evidence="5" type="ORF">MNBD_IGNAVI01-1353</name>
</gene>
<evidence type="ECO:0000259" key="4">
    <source>
        <dbReference type="Pfam" id="PF00149"/>
    </source>
</evidence>
<feature type="transmembrane region" description="Helical" evidence="3">
    <location>
        <begin position="6"/>
        <end position="22"/>
    </location>
</feature>
<feature type="transmembrane region" description="Helical" evidence="3">
    <location>
        <begin position="43"/>
        <end position="65"/>
    </location>
</feature>
<dbReference type="EMBL" id="UOGD01000371">
    <property type="protein sequence ID" value="VAX27168.1"/>
    <property type="molecule type" value="Genomic_DNA"/>
</dbReference>
<dbReference type="PANTHER" id="PTHR31302">
    <property type="entry name" value="TRANSMEMBRANE PROTEIN WITH METALLOPHOSPHOESTERASE DOMAIN-RELATED"/>
    <property type="match status" value="1"/>
</dbReference>
<feature type="domain" description="Calcineurin-like phosphoesterase" evidence="4">
    <location>
        <begin position="174"/>
        <end position="348"/>
    </location>
</feature>
<dbReference type="GO" id="GO:0016020">
    <property type="term" value="C:membrane"/>
    <property type="evidence" value="ECO:0007669"/>
    <property type="project" value="GOC"/>
</dbReference>
<accession>A0A3B1CT54</accession>
<dbReference type="AlphaFoldDB" id="A0A3B1CT54"/>
<name>A0A3B1CT54_9ZZZZ</name>
<dbReference type="GO" id="GO:0046872">
    <property type="term" value="F:metal ion binding"/>
    <property type="evidence" value="ECO:0007669"/>
    <property type="project" value="UniProtKB-KW"/>
</dbReference>
<dbReference type="InterPro" id="IPR029052">
    <property type="entry name" value="Metallo-depent_PP-like"/>
</dbReference>
<evidence type="ECO:0000256" key="2">
    <source>
        <dbReference type="ARBA" id="ARBA00022801"/>
    </source>
</evidence>